<gene>
    <name evidence="2" type="ORF">PIB30_075783</name>
</gene>
<dbReference type="Proteomes" id="UP001341840">
    <property type="component" value="Unassembled WGS sequence"/>
</dbReference>
<proteinExistence type="predicted"/>
<evidence type="ECO:0000256" key="1">
    <source>
        <dbReference type="SAM" id="MobiDB-lite"/>
    </source>
</evidence>
<sequence length="198" mass="22623">MKKDLSISNVVKSEKGVVVNQPTEKRRPISVKRRRAEEGTSEKGKVIDLTNSKCCGKEVSLDEVKVFTSNQRKLHGYVGDKDLSSIWSEQFPLPVVLEEHFQSKVDFDLIESVARMLSIGRYEELKAKREAEQKRDESLESQKSMALQEMRPLPAELPADFCMILAIFKVTGGFTGEFFPLVKMAPVNSYRRIFEFCR</sequence>
<evidence type="ECO:0000313" key="3">
    <source>
        <dbReference type="Proteomes" id="UP001341840"/>
    </source>
</evidence>
<accession>A0ABU6YQS6</accession>
<dbReference type="EMBL" id="JASCZI010242631">
    <property type="protein sequence ID" value="MED6211649.1"/>
    <property type="molecule type" value="Genomic_DNA"/>
</dbReference>
<protein>
    <submittedName>
        <fullName evidence="2">Uncharacterized protein</fullName>
    </submittedName>
</protein>
<comment type="caution">
    <text evidence="2">The sequence shown here is derived from an EMBL/GenBank/DDBJ whole genome shotgun (WGS) entry which is preliminary data.</text>
</comment>
<keyword evidence="3" id="KW-1185">Reference proteome</keyword>
<organism evidence="2 3">
    <name type="scientific">Stylosanthes scabra</name>
    <dbReference type="NCBI Taxonomy" id="79078"/>
    <lineage>
        <taxon>Eukaryota</taxon>
        <taxon>Viridiplantae</taxon>
        <taxon>Streptophyta</taxon>
        <taxon>Embryophyta</taxon>
        <taxon>Tracheophyta</taxon>
        <taxon>Spermatophyta</taxon>
        <taxon>Magnoliopsida</taxon>
        <taxon>eudicotyledons</taxon>
        <taxon>Gunneridae</taxon>
        <taxon>Pentapetalae</taxon>
        <taxon>rosids</taxon>
        <taxon>fabids</taxon>
        <taxon>Fabales</taxon>
        <taxon>Fabaceae</taxon>
        <taxon>Papilionoideae</taxon>
        <taxon>50 kb inversion clade</taxon>
        <taxon>dalbergioids sensu lato</taxon>
        <taxon>Dalbergieae</taxon>
        <taxon>Pterocarpus clade</taxon>
        <taxon>Stylosanthes</taxon>
    </lineage>
</organism>
<reference evidence="2 3" key="1">
    <citation type="journal article" date="2023" name="Plants (Basel)">
        <title>Bridging the Gap: Combining Genomics and Transcriptomics Approaches to Understand Stylosanthes scabra, an Orphan Legume from the Brazilian Caatinga.</title>
        <authorList>
            <person name="Ferreira-Neto J.R.C."/>
            <person name="da Silva M.D."/>
            <person name="Binneck E."/>
            <person name="de Melo N.F."/>
            <person name="da Silva R.H."/>
            <person name="de Melo A.L.T.M."/>
            <person name="Pandolfi V."/>
            <person name="Bustamante F.O."/>
            <person name="Brasileiro-Vidal A.C."/>
            <person name="Benko-Iseppon A.M."/>
        </authorList>
    </citation>
    <scope>NUCLEOTIDE SEQUENCE [LARGE SCALE GENOMIC DNA]</scope>
    <source>
        <tissue evidence="2">Leaves</tissue>
    </source>
</reference>
<evidence type="ECO:0000313" key="2">
    <source>
        <dbReference type="EMBL" id="MED6211649.1"/>
    </source>
</evidence>
<name>A0ABU6YQS6_9FABA</name>
<feature type="region of interest" description="Disordered" evidence="1">
    <location>
        <begin position="18"/>
        <end position="42"/>
    </location>
</feature>